<dbReference type="RefSeq" id="WP_078756426.1">
    <property type="nucleotide sequence ID" value="NZ_FUWO01000018.1"/>
</dbReference>
<feature type="transmembrane region" description="Helical" evidence="9">
    <location>
        <begin position="12"/>
        <end position="33"/>
    </location>
</feature>
<keyword evidence="6 9" id="KW-1133">Transmembrane helix</keyword>
<dbReference type="GO" id="GO:0055085">
    <property type="term" value="P:transmembrane transport"/>
    <property type="evidence" value="ECO:0007669"/>
    <property type="project" value="InterPro"/>
</dbReference>
<protein>
    <submittedName>
        <fullName evidence="10">Manganese/zinc/iron transport system permease protein</fullName>
    </submittedName>
</protein>
<feature type="transmembrane region" description="Helical" evidence="9">
    <location>
        <begin position="96"/>
        <end position="115"/>
    </location>
</feature>
<dbReference type="GO" id="GO:0043190">
    <property type="term" value="C:ATP-binding cassette (ABC) transporter complex"/>
    <property type="evidence" value="ECO:0007669"/>
    <property type="project" value="InterPro"/>
</dbReference>
<evidence type="ECO:0000313" key="10">
    <source>
        <dbReference type="EMBL" id="SJZ77561.1"/>
    </source>
</evidence>
<comment type="similarity">
    <text evidence="2 8">Belongs to the ABC-3 integral membrane protein family.</text>
</comment>
<keyword evidence="5 8" id="KW-0812">Transmembrane</keyword>
<evidence type="ECO:0000256" key="9">
    <source>
        <dbReference type="SAM" id="Phobius"/>
    </source>
</evidence>
<dbReference type="STRING" id="1121925.SAMN02746011_01730"/>
<keyword evidence="11" id="KW-1185">Reference proteome</keyword>
<evidence type="ECO:0000256" key="7">
    <source>
        <dbReference type="ARBA" id="ARBA00023136"/>
    </source>
</evidence>
<dbReference type="PANTHER" id="PTHR30477">
    <property type="entry name" value="ABC-TRANSPORTER METAL-BINDING PROTEIN"/>
    <property type="match status" value="1"/>
</dbReference>
<evidence type="ECO:0000256" key="2">
    <source>
        <dbReference type="ARBA" id="ARBA00008034"/>
    </source>
</evidence>
<dbReference type="InterPro" id="IPR001626">
    <property type="entry name" value="ABC_TroCD"/>
</dbReference>
<comment type="subcellular location">
    <subcellularLocation>
        <location evidence="1 8">Cell membrane</location>
        <topology evidence="1 8">Multi-pass membrane protein</topology>
    </subcellularLocation>
</comment>
<dbReference type="SUPFAM" id="SSF81345">
    <property type="entry name" value="ABC transporter involved in vitamin B12 uptake, BtuC"/>
    <property type="match status" value="1"/>
</dbReference>
<evidence type="ECO:0000256" key="3">
    <source>
        <dbReference type="ARBA" id="ARBA00022448"/>
    </source>
</evidence>
<feature type="transmembrane region" description="Helical" evidence="9">
    <location>
        <begin position="65"/>
        <end position="84"/>
    </location>
</feature>
<dbReference type="OrthoDB" id="9788905at2"/>
<dbReference type="EMBL" id="FUWO01000018">
    <property type="protein sequence ID" value="SJZ77561.1"/>
    <property type="molecule type" value="Genomic_DNA"/>
</dbReference>
<organism evidence="10 11">
    <name type="scientific">Globicatella sulfidifaciens DSM 15739</name>
    <dbReference type="NCBI Taxonomy" id="1121925"/>
    <lineage>
        <taxon>Bacteria</taxon>
        <taxon>Bacillati</taxon>
        <taxon>Bacillota</taxon>
        <taxon>Bacilli</taxon>
        <taxon>Lactobacillales</taxon>
        <taxon>Aerococcaceae</taxon>
        <taxon>Globicatella</taxon>
    </lineage>
</organism>
<feature type="transmembrane region" description="Helical" evidence="9">
    <location>
        <begin position="231"/>
        <end position="250"/>
    </location>
</feature>
<proteinExistence type="inferred from homology"/>
<feature type="transmembrane region" description="Helical" evidence="9">
    <location>
        <begin position="256"/>
        <end position="276"/>
    </location>
</feature>
<evidence type="ECO:0000256" key="6">
    <source>
        <dbReference type="ARBA" id="ARBA00022989"/>
    </source>
</evidence>
<gene>
    <name evidence="10" type="ORF">SAMN02746011_01730</name>
</gene>
<keyword evidence="7 9" id="KW-0472">Membrane</keyword>
<reference evidence="11" key="1">
    <citation type="submission" date="2017-02" db="EMBL/GenBank/DDBJ databases">
        <authorList>
            <person name="Varghese N."/>
            <person name="Submissions S."/>
        </authorList>
    </citation>
    <scope>NUCLEOTIDE SEQUENCE [LARGE SCALE GENOMIC DNA]</scope>
    <source>
        <strain evidence="11">DSM 15739</strain>
    </source>
</reference>
<dbReference type="AlphaFoldDB" id="A0A1T4NDY5"/>
<name>A0A1T4NDY5_9LACT</name>
<evidence type="ECO:0000256" key="1">
    <source>
        <dbReference type="ARBA" id="ARBA00004651"/>
    </source>
</evidence>
<dbReference type="Pfam" id="PF00950">
    <property type="entry name" value="ABC-3"/>
    <property type="match status" value="1"/>
</dbReference>
<evidence type="ECO:0000313" key="11">
    <source>
        <dbReference type="Proteomes" id="UP000189941"/>
    </source>
</evidence>
<keyword evidence="3 8" id="KW-0813">Transport</keyword>
<evidence type="ECO:0000256" key="8">
    <source>
        <dbReference type="RuleBase" id="RU003943"/>
    </source>
</evidence>
<dbReference type="PANTHER" id="PTHR30477:SF3">
    <property type="entry name" value="METAL TRANSPORT SYSTEM MEMBRANE PROTEIN CT_069-RELATED"/>
    <property type="match status" value="1"/>
</dbReference>
<accession>A0A1T4NDY5</accession>
<feature type="transmembrane region" description="Helical" evidence="9">
    <location>
        <begin position="175"/>
        <end position="198"/>
    </location>
</feature>
<feature type="transmembrane region" description="Helical" evidence="9">
    <location>
        <begin position="145"/>
        <end position="163"/>
    </location>
</feature>
<dbReference type="Proteomes" id="UP000189941">
    <property type="component" value="Unassembled WGS sequence"/>
</dbReference>
<evidence type="ECO:0000256" key="4">
    <source>
        <dbReference type="ARBA" id="ARBA00022475"/>
    </source>
</evidence>
<keyword evidence="4" id="KW-1003">Cell membrane</keyword>
<evidence type="ECO:0000256" key="5">
    <source>
        <dbReference type="ARBA" id="ARBA00022692"/>
    </source>
</evidence>
<dbReference type="CDD" id="cd06550">
    <property type="entry name" value="TM_ABC_iron-siderophores_like"/>
    <property type="match status" value="1"/>
</dbReference>
<sequence length="289" mass="31245">MSILWNNHYLYLVVAIGLSLLAVASSIVGSTLVLEKQSQLGDAIGHSSYPGVIIAYMIFQQRNPIILLMGAVAASLLSIMIIHWLSREKAFHFESILALVLSSFFGLGMVLMSYIQGNPNFAKTAQAGLNNYIMGQAAYLMRDDVITIGIVAIFTIFVFLINYPKIKIVLFDKDFATSIGINVPFFKFLNLLLAIVIIAVGLKAVGALLISSLLIAPTIIALQWSNQYEKVLIIGSIASIIAAVGGTYLSTTIEKLATGPTVVLCLFSMTVLSLIIGPKSPLFKRGEAK</sequence>
<dbReference type="GO" id="GO:0010043">
    <property type="term" value="P:response to zinc ion"/>
    <property type="evidence" value="ECO:0007669"/>
    <property type="project" value="TreeGrafter"/>
</dbReference>
<dbReference type="InterPro" id="IPR037294">
    <property type="entry name" value="ABC_BtuC-like"/>
</dbReference>
<feature type="transmembrane region" description="Helical" evidence="9">
    <location>
        <begin position="204"/>
        <end position="224"/>
    </location>
</feature>
<dbReference type="Gene3D" id="1.10.3470.10">
    <property type="entry name" value="ABC transporter involved in vitamin B12 uptake, BtuC"/>
    <property type="match status" value="1"/>
</dbReference>